<feature type="transmembrane region" description="Helical" evidence="1">
    <location>
        <begin position="91"/>
        <end position="107"/>
    </location>
</feature>
<evidence type="ECO:0000313" key="3">
    <source>
        <dbReference type="Proteomes" id="UP000192408"/>
    </source>
</evidence>
<proteinExistence type="predicted"/>
<dbReference type="RefSeq" id="WP_084256845.1">
    <property type="nucleotide sequence ID" value="NZ_FWWV01000013.1"/>
</dbReference>
<accession>A0A1W1URT5</accession>
<keyword evidence="1" id="KW-1133">Transmembrane helix</keyword>
<name>A0A1W1URT5_9PAST</name>
<sequence>MTTPDILLTLFGMAAAIFLCRALPLFLPQRWLQLGWLQSLNQTLPLCIMLILLFASLSVPTALSADFSALLFESAALVVVLLSYMWLRNTLLSVILGVVSVNLLYLLG</sequence>
<reference evidence="3" key="1">
    <citation type="submission" date="2017-04" db="EMBL/GenBank/DDBJ databases">
        <authorList>
            <person name="Varghese N."/>
            <person name="Submissions S."/>
        </authorList>
    </citation>
    <scope>NUCLEOTIDE SEQUENCE [LARGE SCALE GENOMIC DNA]</scope>
    <source>
        <strain evidence="3">DSM 23072</strain>
    </source>
</reference>
<dbReference type="STRING" id="1122938.SAMN05660772_00714"/>
<keyword evidence="3" id="KW-1185">Reference proteome</keyword>
<feature type="transmembrane region" description="Helical" evidence="1">
    <location>
        <begin position="6"/>
        <end position="27"/>
    </location>
</feature>
<gene>
    <name evidence="2" type="ORF">SAMN05660772_00714</name>
</gene>
<dbReference type="EMBL" id="FWWV01000013">
    <property type="protein sequence ID" value="SMB83828.1"/>
    <property type="molecule type" value="Genomic_DNA"/>
</dbReference>
<keyword evidence="1" id="KW-0812">Transmembrane</keyword>
<protein>
    <submittedName>
        <fullName evidence="2">Branched-chain amino acid transport protein (AzlD)</fullName>
    </submittedName>
</protein>
<dbReference type="Pfam" id="PF05437">
    <property type="entry name" value="AzlD"/>
    <property type="match status" value="1"/>
</dbReference>
<dbReference type="AlphaFoldDB" id="A0A1W1URT5"/>
<evidence type="ECO:0000313" key="2">
    <source>
        <dbReference type="EMBL" id="SMB83828.1"/>
    </source>
</evidence>
<dbReference type="InterPro" id="IPR008407">
    <property type="entry name" value="Brnchd-chn_aa_trnsp_AzlD"/>
</dbReference>
<dbReference type="Proteomes" id="UP000192408">
    <property type="component" value="Unassembled WGS sequence"/>
</dbReference>
<feature type="transmembrane region" description="Helical" evidence="1">
    <location>
        <begin position="39"/>
        <end position="59"/>
    </location>
</feature>
<organism evidence="2 3">
    <name type="scientific">Pasteurella testudinis DSM 23072</name>
    <dbReference type="NCBI Taxonomy" id="1122938"/>
    <lineage>
        <taxon>Bacteria</taxon>
        <taxon>Pseudomonadati</taxon>
        <taxon>Pseudomonadota</taxon>
        <taxon>Gammaproteobacteria</taxon>
        <taxon>Pasteurellales</taxon>
        <taxon>Pasteurellaceae</taxon>
        <taxon>Pasteurella</taxon>
    </lineage>
</organism>
<evidence type="ECO:0000256" key="1">
    <source>
        <dbReference type="SAM" id="Phobius"/>
    </source>
</evidence>
<keyword evidence="1" id="KW-0472">Membrane</keyword>